<dbReference type="Pfam" id="PF13487">
    <property type="entry name" value="HD_5"/>
    <property type="match status" value="1"/>
</dbReference>
<sequence length="167" mass="18003">MSILAERLAERLGVPEDQLAFLPLAAAMHDIGKIGISDSILEKPGPLTADERTVMERHTTIGHDILSGSGSELLELAAEIALTHHERWDGSGYPNGLSRDGIPLPGRIAAVADVFDALTADRVYRGAFSEDEALRMMREGRGSHFDPDVLDTLFELVDEDAGRVSGA</sequence>
<dbReference type="CDD" id="cd00077">
    <property type="entry name" value="HDc"/>
    <property type="match status" value="1"/>
</dbReference>
<evidence type="ECO:0000313" key="2">
    <source>
        <dbReference type="EMBL" id="CAB4914587.1"/>
    </source>
</evidence>
<accession>A0A6J7H0Y3</accession>
<dbReference type="SUPFAM" id="SSF109604">
    <property type="entry name" value="HD-domain/PDEase-like"/>
    <property type="match status" value="1"/>
</dbReference>
<dbReference type="Gene3D" id="1.10.3210.10">
    <property type="entry name" value="Hypothetical protein af1432"/>
    <property type="match status" value="1"/>
</dbReference>
<dbReference type="PANTHER" id="PTHR45228:SF1">
    <property type="entry name" value="CYCLIC DI-GMP PHOSPHODIESTERASE TM_0186"/>
    <property type="match status" value="1"/>
</dbReference>
<organism evidence="2">
    <name type="scientific">freshwater metagenome</name>
    <dbReference type="NCBI Taxonomy" id="449393"/>
    <lineage>
        <taxon>unclassified sequences</taxon>
        <taxon>metagenomes</taxon>
        <taxon>ecological metagenomes</taxon>
    </lineage>
</organism>
<dbReference type="PANTHER" id="PTHR45228">
    <property type="entry name" value="CYCLIC DI-GMP PHOSPHODIESTERASE TM_0186-RELATED"/>
    <property type="match status" value="1"/>
</dbReference>
<evidence type="ECO:0000259" key="1">
    <source>
        <dbReference type="PROSITE" id="PS51832"/>
    </source>
</evidence>
<dbReference type="EMBL" id="CAFBMX010000001">
    <property type="protein sequence ID" value="CAB4914587.1"/>
    <property type="molecule type" value="Genomic_DNA"/>
</dbReference>
<proteinExistence type="predicted"/>
<dbReference type="InterPro" id="IPR037522">
    <property type="entry name" value="HD_GYP_dom"/>
</dbReference>
<feature type="domain" description="HD-GYP" evidence="1">
    <location>
        <begin position="1"/>
        <end position="167"/>
    </location>
</feature>
<dbReference type="PROSITE" id="PS51832">
    <property type="entry name" value="HD_GYP"/>
    <property type="match status" value="1"/>
</dbReference>
<gene>
    <name evidence="2" type="ORF">UFOPK3674_00147</name>
</gene>
<protein>
    <submittedName>
        <fullName evidence="2">Unannotated protein</fullName>
    </submittedName>
</protein>
<name>A0A6J7H0Y3_9ZZZZ</name>
<reference evidence="2" key="1">
    <citation type="submission" date="2020-05" db="EMBL/GenBank/DDBJ databases">
        <authorList>
            <person name="Chiriac C."/>
            <person name="Salcher M."/>
            <person name="Ghai R."/>
            <person name="Kavagutti S V."/>
        </authorList>
    </citation>
    <scope>NUCLEOTIDE SEQUENCE</scope>
</reference>
<dbReference type="InterPro" id="IPR003607">
    <property type="entry name" value="HD/PDEase_dom"/>
</dbReference>
<dbReference type="InterPro" id="IPR052020">
    <property type="entry name" value="Cyclic_di-GMP/3'3'-cGAMP_PDE"/>
</dbReference>
<dbReference type="AlphaFoldDB" id="A0A6J7H0Y3"/>